<dbReference type="GO" id="GO:0046933">
    <property type="term" value="F:proton-transporting ATP synthase activity, rotational mechanism"/>
    <property type="evidence" value="ECO:0007669"/>
    <property type="project" value="UniProtKB-UniRule"/>
</dbReference>
<dbReference type="InterPro" id="IPR000194">
    <property type="entry name" value="ATPase_F1/V1/A1_a/bsu_nucl-bd"/>
</dbReference>
<evidence type="ECO:0000313" key="27">
    <source>
        <dbReference type="EMBL" id="EAG2086666.1"/>
    </source>
</evidence>
<dbReference type="Proteomes" id="UP000842809">
    <property type="component" value="Unassembled WGS sequence"/>
</dbReference>
<dbReference type="EMBL" id="AABBZO010000004">
    <property type="protein sequence ID" value="EAG4461603.1"/>
    <property type="molecule type" value="Genomic_DNA"/>
</dbReference>
<evidence type="ECO:0000313" key="66">
    <source>
        <dbReference type="Proteomes" id="UP000339309"/>
    </source>
</evidence>
<evidence type="ECO:0000313" key="99">
    <source>
        <dbReference type="Proteomes" id="UP000546397"/>
    </source>
</evidence>
<evidence type="ECO:0000313" key="17">
    <source>
        <dbReference type="EMBL" id="EAC6548348.1"/>
    </source>
</evidence>
<dbReference type="EMBL" id="AABBAW010000002">
    <property type="protein sequence ID" value="EAG2514749.1"/>
    <property type="molecule type" value="Genomic_DNA"/>
</dbReference>
<evidence type="ECO:0000313" key="98">
    <source>
        <dbReference type="Proteomes" id="UP000544530"/>
    </source>
</evidence>
<dbReference type="EMBL" id="DAAIHR010000010">
    <property type="protein sequence ID" value="HAB8398984.1"/>
    <property type="molecule type" value="Genomic_DNA"/>
</dbReference>
<dbReference type="InterPro" id="IPR024034">
    <property type="entry name" value="ATPase_F1/V1_b/a_C"/>
</dbReference>
<evidence type="ECO:0000256" key="4">
    <source>
        <dbReference type="ARBA" id="ARBA00022475"/>
    </source>
</evidence>
<dbReference type="GO" id="GO:0045259">
    <property type="term" value="C:proton-transporting ATP synthase complex"/>
    <property type="evidence" value="ECO:0007669"/>
    <property type="project" value="UniProtKB-KW"/>
</dbReference>
<dbReference type="Proteomes" id="UP000389283">
    <property type="component" value="Unassembled WGS sequence"/>
</dbReference>
<evidence type="ECO:0000313" key="52">
    <source>
        <dbReference type="EMBL" id="HAA8054239.1"/>
    </source>
</evidence>
<feature type="binding site" evidence="13">
    <location>
        <begin position="152"/>
        <end position="159"/>
    </location>
    <ligand>
        <name>ATP</name>
        <dbReference type="ChEBI" id="CHEBI:30616"/>
    </ligand>
</feature>
<dbReference type="EMBL" id="DAAJCS010000001">
    <property type="protein sequence ID" value="HAC0011729.1"/>
    <property type="molecule type" value="Genomic_DNA"/>
</dbReference>
<evidence type="ECO:0000313" key="81">
    <source>
        <dbReference type="Proteomes" id="UP000410967"/>
    </source>
</evidence>
<evidence type="ECO:0000313" key="87">
    <source>
        <dbReference type="Proteomes" id="UP000467536"/>
    </source>
</evidence>
<dbReference type="InterPro" id="IPR055190">
    <property type="entry name" value="ATP-synt_VA_C"/>
</dbReference>
<dbReference type="Proteomes" id="UP000844415">
    <property type="component" value="Unassembled WGS sequence"/>
</dbReference>
<evidence type="ECO:0000313" key="25">
    <source>
        <dbReference type="EMBL" id="EAE4941951.1"/>
    </source>
</evidence>
<dbReference type="Proteomes" id="UP000852906">
    <property type="component" value="Unassembled WGS sequence"/>
</dbReference>
<dbReference type="EMBL" id="AABEMN010000009">
    <property type="protein sequence ID" value="EAG9519683.1"/>
    <property type="molecule type" value="Genomic_DNA"/>
</dbReference>
<evidence type="ECO:0000313" key="77">
    <source>
        <dbReference type="Proteomes" id="UP000389283"/>
    </source>
</evidence>
<evidence type="ECO:0000313" key="102">
    <source>
        <dbReference type="Proteomes" id="UP000566721"/>
    </source>
</evidence>
<dbReference type="InterPro" id="IPR050053">
    <property type="entry name" value="ATPase_alpha/beta_chains"/>
</dbReference>
<dbReference type="NCBIfam" id="TIGR01039">
    <property type="entry name" value="atpD"/>
    <property type="match status" value="1"/>
</dbReference>
<dbReference type="EMBL" id="AACJYH010000003">
    <property type="protein sequence ID" value="EAK8897057.1"/>
    <property type="molecule type" value="Genomic_DNA"/>
</dbReference>
<evidence type="ECO:0000313" key="61">
    <source>
        <dbReference type="EMBL" id="OET52724.1"/>
    </source>
</evidence>
<evidence type="ECO:0000313" key="104">
    <source>
        <dbReference type="Proteomes" id="UP000841146"/>
    </source>
</evidence>
<dbReference type="RefSeq" id="WP_003724927.1">
    <property type="nucleotide sequence ID" value="NC_021824.1"/>
</dbReference>
<dbReference type="Proteomes" id="UP000354255">
    <property type="component" value="Unassembled WGS sequence"/>
</dbReference>
<dbReference type="Proteomes" id="UP000379076">
    <property type="component" value="Unassembled WGS sequence"/>
</dbReference>
<dbReference type="EMBL" id="DAAJZA010000001">
    <property type="protein sequence ID" value="HAC1753724.1"/>
    <property type="molecule type" value="Genomic_DNA"/>
</dbReference>
<dbReference type="EMBL" id="JACAVN010000002">
    <property type="protein sequence ID" value="NYA01167.1"/>
    <property type="molecule type" value="Genomic_DNA"/>
</dbReference>
<evidence type="ECO:0000313" key="106">
    <source>
        <dbReference type="Proteomes" id="UP000844415"/>
    </source>
</evidence>
<evidence type="ECO:0000313" key="84">
    <source>
        <dbReference type="Proteomes" id="UP000455569"/>
    </source>
</evidence>
<evidence type="ECO:0000313" key="65">
    <source>
        <dbReference type="Proteomes" id="UP000337746"/>
    </source>
</evidence>
<evidence type="ECO:0000256" key="11">
    <source>
        <dbReference type="ARBA" id="ARBA00023196"/>
    </source>
</evidence>
<evidence type="ECO:0000313" key="55">
    <source>
        <dbReference type="EMBL" id="HAC0011729.1"/>
    </source>
</evidence>
<evidence type="ECO:0000313" key="35">
    <source>
        <dbReference type="EMBL" id="EAG9386861.1"/>
    </source>
</evidence>
<dbReference type="Proteomes" id="UP000393182">
    <property type="component" value="Unassembled WGS sequence"/>
</dbReference>
<dbReference type="GO" id="GO:0016787">
    <property type="term" value="F:hydrolase activity"/>
    <property type="evidence" value="ECO:0007669"/>
    <property type="project" value="UniProtKB-KW"/>
</dbReference>
<dbReference type="Proteomes" id="UP000549379">
    <property type="component" value="Unassembled WGS sequence"/>
</dbReference>
<dbReference type="EMBL" id="AAAJKI010000017">
    <property type="protein sequence ID" value="EAC6548348.1"/>
    <property type="molecule type" value="Genomic_DNA"/>
</dbReference>
<dbReference type="Proteomes" id="UP000376505">
    <property type="component" value="Unassembled WGS sequence"/>
</dbReference>
<evidence type="ECO:0000256" key="9">
    <source>
        <dbReference type="ARBA" id="ARBA00023065"/>
    </source>
</evidence>
<evidence type="ECO:0000313" key="90">
    <source>
        <dbReference type="Proteomes" id="UP000489121"/>
    </source>
</evidence>
<evidence type="ECO:0000313" key="91">
    <source>
        <dbReference type="Proteomes" id="UP000522199"/>
    </source>
</evidence>
<dbReference type="Proteomes" id="UP000358545">
    <property type="component" value="Unassembled WGS sequence"/>
</dbReference>
<evidence type="ECO:0000313" key="103">
    <source>
        <dbReference type="Proteomes" id="UP000840197"/>
    </source>
</evidence>
<reference evidence="81 91" key="7">
    <citation type="submission" date="2019-04" db="EMBL/GenBank/DDBJ databases">
        <authorList>
            <consortium name="GenomeTrakr network: Whole genome sequencing for foodborne pathogen traceback"/>
        </authorList>
    </citation>
    <scope>NUCLEOTIDE SEQUENCE [LARGE SCALE GENOMIC DNA]</scope>
    <source>
        <strain evidence="34 100">CFSAN004300</strain>
        <strain evidence="35 91">CFSAN072474</strain>
        <strain evidence="46 72">FLAG-55987</strain>
        <strain evidence="41 81">PHLUSALM00088</strain>
    </source>
</reference>
<dbReference type="EMBL" id="AABAYG010000003">
    <property type="protein sequence ID" value="EAG2245310.1"/>
    <property type="molecule type" value="Genomic_DNA"/>
</dbReference>
<dbReference type="CDD" id="cd01133">
    <property type="entry name" value="F1-ATPase_beta_CD"/>
    <property type="match status" value="1"/>
</dbReference>
<dbReference type="EMBL" id="AANPAU010000001">
    <property type="protein sequence ID" value="EDP8512984.1"/>
    <property type="molecule type" value="Genomic_DNA"/>
</dbReference>
<evidence type="ECO:0000256" key="6">
    <source>
        <dbReference type="ARBA" id="ARBA00022781"/>
    </source>
</evidence>
<dbReference type="Proteomes" id="UP000527632">
    <property type="component" value="Unassembled WGS sequence"/>
</dbReference>
<dbReference type="Proteomes" id="UP000840039">
    <property type="component" value="Unassembled WGS sequence"/>
</dbReference>
<evidence type="ECO:0000313" key="89">
    <source>
        <dbReference type="Proteomes" id="UP000481141"/>
    </source>
</evidence>
<evidence type="ECO:0000313" key="48">
    <source>
        <dbReference type="EMBL" id="EDN7714713.1"/>
    </source>
</evidence>
<evidence type="ECO:0000313" key="33">
    <source>
        <dbReference type="EMBL" id="EAG6168895.1"/>
    </source>
</evidence>
<dbReference type="Proteomes" id="UP000478704">
    <property type="component" value="Unassembled WGS sequence"/>
</dbReference>
<dbReference type="InterPro" id="IPR005722">
    <property type="entry name" value="ATP_synth_F1_bsu"/>
</dbReference>
<dbReference type="Proteomes" id="UP000566721">
    <property type="component" value="Unassembled WGS sequence"/>
</dbReference>
<dbReference type="EMBL" id="AAAMZD010000002">
    <property type="protein sequence ID" value="EAD3792337.1"/>
    <property type="molecule type" value="Genomic_DNA"/>
</dbReference>
<dbReference type="EMBL" id="AAANYR010000004">
    <property type="protein sequence ID" value="EAD5786691.1"/>
    <property type="molecule type" value="Genomic_DNA"/>
</dbReference>
<keyword evidence="3 13" id="KW-0813">Transport</keyword>
<dbReference type="Pfam" id="PF02874">
    <property type="entry name" value="ATP-synt_ab_N"/>
    <property type="match status" value="1"/>
</dbReference>
<dbReference type="GO" id="GO:0005886">
    <property type="term" value="C:plasma membrane"/>
    <property type="evidence" value="ECO:0007669"/>
    <property type="project" value="UniProtKB-SubCell"/>
</dbReference>
<evidence type="ECO:0000313" key="58">
    <source>
        <dbReference type="EMBL" id="HAJ9593621.1"/>
    </source>
</evidence>
<dbReference type="SUPFAM" id="SSF50615">
    <property type="entry name" value="N-terminal domain of alpha and beta subunits of F1 ATP synthase"/>
    <property type="match status" value="1"/>
</dbReference>
<dbReference type="EMBL" id="AABAWE010000002">
    <property type="protein sequence ID" value="EAG2086666.1"/>
    <property type="molecule type" value="Genomic_DNA"/>
</dbReference>
<keyword evidence="7 13" id="KW-0067">ATP-binding</keyword>
<dbReference type="Gene3D" id="3.40.50.300">
    <property type="entry name" value="P-loop containing nucleotide triphosphate hydrolases"/>
    <property type="match status" value="1"/>
</dbReference>
<dbReference type="EMBL" id="DAAIJL010000005">
    <property type="protein sequence ID" value="HAB8557070.1"/>
    <property type="molecule type" value="Genomic_DNA"/>
</dbReference>
<dbReference type="EMBL" id="DAAEEB010000012">
    <property type="protein sequence ID" value="HAA8054239.1"/>
    <property type="molecule type" value="Genomic_DNA"/>
</dbReference>
<feature type="domain" description="AAA+ ATPase" evidence="14">
    <location>
        <begin position="144"/>
        <end position="329"/>
    </location>
</feature>
<dbReference type="EMBL" id="AABGHY010000003">
    <property type="protein sequence ID" value="EAH3294060.1"/>
    <property type="molecule type" value="Genomic_DNA"/>
</dbReference>
<dbReference type="SMR" id="A0A0B8QYX5"/>
<reference evidence="25 78" key="6">
    <citation type="submission" date="2019-03" db="EMBL/GenBank/DDBJ databases">
        <authorList>
            <person name="Ashton P.M."/>
            <person name="Dallman T."/>
            <person name="Nair S."/>
            <person name="De Pinna E."/>
            <person name="Peters T."/>
            <person name="Grant K."/>
        </authorList>
    </citation>
    <scope>NUCLEOTIDE SEQUENCE [LARGE SCALE GENOMIC DNA]</scope>
    <source>
        <strain evidence="37 96">282333</strain>
        <strain evidence="38 95">282352</strain>
        <strain evidence="36 99">289003</strain>
        <strain evidence="50 87">788324</strain>
        <strain evidence="25">RL15000286</strain>
    </source>
</reference>
<dbReference type="OMA" id="WHEMKSA"/>
<dbReference type="KEGG" id="lmok:CQ02_00560"/>
<dbReference type="EMBL" id="AABBHO010000019">
    <property type="protein sequence ID" value="EAG2997157.1"/>
    <property type="molecule type" value="Genomic_DNA"/>
</dbReference>
<dbReference type="Proteomes" id="UP000843775">
    <property type="component" value="Unassembled WGS sequence"/>
</dbReference>
<dbReference type="EMBL" id="AAALRN010000002">
    <property type="protein sequence ID" value="EAD1184640.1"/>
    <property type="molecule type" value="Genomic_DNA"/>
</dbReference>
<dbReference type="Proteomes" id="UP000339309">
    <property type="component" value="Unassembled WGS sequence"/>
</dbReference>
<dbReference type="PROSITE" id="PS00152">
    <property type="entry name" value="ATPASE_ALPHA_BETA"/>
    <property type="match status" value="1"/>
</dbReference>
<dbReference type="Proteomes" id="UP000843503">
    <property type="component" value="Unassembled WGS sequence"/>
</dbReference>
<evidence type="ECO:0000313" key="32">
    <source>
        <dbReference type="EMBL" id="EAG4461603.1"/>
    </source>
</evidence>
<evidence type="ECO:0000313" key="70">
    <source>
        <dbReference type="Proteomes" id="UP000354255"/>
    </source>
</evidence>
<evidence type="ECO:0000313" key="88">
    <source>
        <dbReference type="Proteomes" id="UP000478704"/>
    </source>
</evidence>
<evidence type="ECO:0000313" key="53">
    <source>
        <dbReference type="EMBL" id="HAB8398984.1"/>
    </source>
</evidence>
<evidence type="ECO:0000313" key="23">
    <source>
        <dbReference type="EMBL" id="EAD5786691.1"/>
    </source>
</evidence>
<dbReference type="EMBL" id="DAAJFY010000002">
    <property type="protein sequence ID" value="HAC0274671.1"/>
    <property type="molecule type" value="Genomic_DNA"/>
</dbReference>
<evidence type="ECO:0000313" key="57">
    <source>
        <dbReference type="EMBL" id="HAC1753724.1"/>
    </source>
</evidence>
<dbReference type="Proteomes" id="UP000540117">
    <property type="component" value="Unassembled WGS sequence"/>
</dbReference>
<comment type="function">
    <text evidence="13">Produces ATP from ADP in the presence of a proton gradient across the membrane. The catalytic sites are hosted primarily by the beta subunits.</text>
</comment>
<evidence type="ECO:0000313" key="78">
    <source>
        <dbReference type="Proteomes" id="UP000393182"/>
    </source>
</evidence>
<comment type="subcellular location">
    <subcellularLocation>
        <location evidence="13">Cell membrane</location>
        <topology evidence="13">Peripheral membrane protein</topology>
    </subcellularLocation>
    <subcellularLocation>
        <location evidence="1">Membrane</location>
    </subcellularLocation>
</comment>
<evidence type="ECO:0000313" key="60">
    <source>
        <dbReference type="EMBL" id="NYA01167.1"/>
    </source>
</evidence>
<evidence type="ECO:0000313" key="54">
    <source>
        <dbReference type="EMBL" id="HAB8557070.1"/>
    </source>
</evidence>
<dbReference type="InterPro" id="IPR020003">
    <property type="entry name" value="ATPase_a/bsu_AS"/>
</dbReference>
<dbReference type="Proteomes" id="UP000337746">
    <property type="component" value="Unassembled WGS sequence"/>
</dbReference>
<reference evidence="62 63" key="2">
    <citation type="journal article" date="2018" name="BMC Genomics">
        <title>Genes significantly associated with lineage II food isolates of Listeria monocytogenes.</title>
        <authorList>
            <person name="Pirone-Davies C."/>
            <person name="Chen Y."/>
            <person name="Pightling A."/>
            <person name="Ryan G."/>
            <person name="Wang Y."/>
            <person name="Yao K."/>
            <person name="Hoffmann M."/>
            <person name="Allard M.W."/>
        </authorList>
    </citation>
    <scope>NUCLEOTIDE SEQUENCE [LARGE SCALE GENOMIC DNA]</scope>
    <source>
        <strain evidence="62 63">PNUSAL000550</strain>
    </source>
</reference>
<dbReference type="PANTHER" id="PTHR15184">
    <property type="entry name" value="ATP SYNTHASE"/>
    <property type="match status" value="1"/>
</dbReference>
<dbReference type="Proteomes" id="UP000533021">
    <property type="component" value="Unassembled WGS sequence"/>
</dbReference>
<dbReference type="EMBL" id="AAAJWF010000008">
    <property type="protein sequence ID" value="EAC7481496.1"/>
    <property type="molecule type" value="Genomic_DNA"/>
</dbReference>
<dbReference type="Proteomes" id="UP000841146">
    <property type="component" value="Unassembled WGS sequence"/>
</dbReference>
<evidence type="ECO:0000313" key="62">
    <source>
        <dbReference type="EMBL" id="RKA09246.1"/>
    </source>
</evidence>
<evidence type="ECO:0000256" key="1">
    <source>
        <dbReference type="ARBA" id="ARBA00004370"/>
    </source>
</evidence>
<evidence type="ECO:0000313" key="47">
    <source>
        <dbReference type="EMBL" id="ECY9783828.1"/>
    </source>
</evidence>
<keyword evidence="62" id="KW-0378">Hydrolase</keyword>
<dbReference type="EMBL" id="AAAKQF010000001">
    <property type="protein sequence ID" value="EAC9038956.1"/>
    <property type="molecule type" value="Genomic_DNA"/>
</dbReference>
<keyword evidence="12 13" id="KW-0066">ATP synthesis</keyword>
<keyword evidence="8 13" id="KW-1278">Translocase</keyword>
<dbReference type="InterPro" id="IPR004100">
    <property type="entry name" value="ATPase_F1/V1/A1_a/bsu_N"/>
</dbReference>
<evidence type="ECO:0000313" key="41">
    <source>
        <dbReference type="EMBL" id="EAK9317342.1"/>
    </source>
</evidence>
<dbReference type="EMBL" id="AACKDQ010000020">
    <property type="protein sequence ID" value="EAK9317342.1"/>
    <property type="molecule type" value="Genomic_DNA"/>
</dbReference>
<dbReference type="Proteomes" id="UP000455569">
    <property type="component" value="Unassembled WGS sequence"/>
</dbReference>
<evidence type="ECO:0000313" key="45">
    <source>
        <dbReference type="EMBL" id="ECX6926008.1"/>
    </source>
</evidence>
<evidence type="ECO:0000313" key="83">
    <source>
        <dbReference type="Proteomes" id="UP000427828"/>
    </source>
</evidence>
<comment type="similarity">
    <text evidence="2 13">Belongs to the ATPase alpha/beta chains family.</text>
</comment>
<dbReference type="Proteomes" id="UP000345329">
    <property type="component" value="Unassembled WGS sequence"/>
</dbReference>
<dbReference type="Proteomes" id="UP000546397">
    <property type="component" value="Unassembled WGS sequence"/>
</dbReference>
<dbReference type="Proteomes" id="UP000460224">
    <property type="component" value="Unassembled WGS sequence"/>
</dbReference>
<dbReference type="EMBL" id="AAHZFY010000001">
    <property type="protein sequence ID" value="ECB9512275.1"/>
    <property type="molecule type" value="Genomic_DNA"/>
</dbReference>
<evidence type="ECO:0000313" key="40">
    <source>
        <dbReference type="EMBL" id="EAK8897057.1"/>
    </source>
</evidence>
<dbReference type="Proteomes" id="UP000423131">
    <property type="component" value="Unassembled WGS sequence"/>
</dbReference>
<proteinExistence type="inferred from homology"/>
<dbReference type="EMBL" id="AANEHK010000001">
    <property type="protein sequence ID" value="EDO0984754.1"/>
    <property type="molecule type" value="Genomic_DNA"/>
</dbReference>
<dbReference type="Pfam" id="PF00006">
    <property type="entry name" value="ATP-synt_ab"/>
    <property type="match status" value="1"/>
</dbReference>
<evidence type="ECO:0000313" key="56">
    <source>
        <dbReference type="EMBL" id="HAC0274671.1"/>
    </source>
</evidence>
<dbReference type="EC" id="7.1.2.2" evidence="13"/>
<dbReference type="EMBL" id="AAAIKW010000006">
    <property type="protein sequence ID" value="EAC4552778.1"/>
    <property type="molecule type" value="Genomic_DNA"/>
</dbReference>
<dbReference type="EMBL" id="AAANYN010000003">
    <property type="protein sequence ID" value="EAD5773318.1"/>
    <property type="molecule type" value="Genomic_DNA"/>
</dbReference>
<dbReference type="Proteomes" id="UP000403352">
    <property type="component" value="Unassembled WGS sequence"/>
</dbReference>
<name>A0A0B8QYX5_LISMN</name>
<dbReference type="Proteomes" id="UP000368512">
    <property type="component" value="Unassembled WGS sequence"/>
</dbReference>
<dbReference type="FunFam" id="3.40.50.300:FF:001630">
    <property type="entry name" value="ATP synthase subunit beta"/>
    <property type="match status" value="1"/>
</dbReference>
<dbReference type="EMBL" id="AABGUK010000006">
    <property type="protein sequence ID" value="EAH4243095.1"/>
    <property type="molecule type" value="Genomic_DNA"/>
</dbReference>
<dbReference type="Proteomes" id="UP000481141">
    <property type="component" value="Unassembled WGS sequence"/>
</dbReference>
<dbReference type="EMBL" id="QXLS01000002">
    <property type="protein sequence ID" value="RKA09246.1"/>
    <property type="molecule type" value="Genomic_DNA"/>
</dbReference>
<dbReference type="EMBL" id="AAASLB010000003">
    <property type="protein sequence ID" value="EAE4941951.1"/>
    <property type="molecule type" value="Genomic_DNA"/>
</dbReference>
<dbReference type="CDD" id="cd18115">
    <property type="entry name" value="ATP-synt_F1_beta_N"/>
    <property type="match status" value="1"/>
</dbReference>
<dbReference type="Proteomes" id="UP000544530">
    <property type="component" value="Unassembled WGS sequence"/>
</dbReference>
<evidence type="ECO:0000313" key="71">
    <source>
        <dbReference type="Proteomes" id="UP000358545"/>
    </source>
</evidence>
<organism evidence="44 77">
    <name type="scientific">Listeria monocytogenes</name>
    <dbReference type="NCBI Taxonomy" id="1639"/>
    <lineage>
        <taxon>Bacteria</taxon>
        <taxon>Bacillati</taxon>
        <taxon>Bacillota</taxon>
        <taxon>Bacilli</taxon>
        <taxon>Bacillales</taxon>
        <taxon>Listeriaceae</taxon>
        <taxon>Listeria</taxon>
    </lineage>
</organism>
<evidence type="ECO:0000313" key="20">
    <source>
        <dbReference type="EMBL" id="EAD1184640.1"/>
    </source>
</evidence>
<evidence type="ECO:0000313" key="72">
    <source>
        <dbReference type="Proteomes" id="UP000364988"/>
    </source>
</evidence>
<reference evidence="59 85" key="4">
    <citation type="submission" date="2018-04" db="EMBL/GenBank/DDBJ databases">
        <title>Genome Analysis of a Prevalent Clone of Listeria monocytogenes Sequence Type 87 in China.</title>
        <authorList>
            <person name="Wang Y."/>
        </authorList>
    </citation>
    <scope>NUCLEOTIDE SEQUENCE [LARGE SCALE GENOMIC DNA]</scope>
    <source>
        <strain evidence="59 85">ICDC_LM1523</strain>
    </source>
</reference>
<dbReference type="EMBL" id="AALEDS010000001">
    <property type="protein sequence ID" value="ECY6543067.1"/>
    <property type="molecule type" value="Genomic_DNA"/>
</dbReference>
<evidence type="ECO:0000313" key="21">
    <source>
        <dbReference type="EMBL" id="EAD3792337.1"/>
    </source>
</evidence>
<dbReference type="Proteomes" id="UP000272537">
    <property type="component" value="Unassembled WGS sequence"/>
</dbReference>
<evidence type="ECO:0000313" key="34">
    <source>
        <dbReference type="EMBL" id="EAG6989353.1"/>
    </source>
</evidence>
<evidence type="ECO:0000313" key="101">
    <source>
        <dbReference type="Proteomes" id="UP000549379"/>
    </source>
</evidence>
<dbReference type="EMBL" id="MJTJ01000004">
    <property type="protein sequence ID" value="OET52724.1"/>
    <property type="molecule type" value="Genomic_DNA"/>
</dbReference>
<evidence type="ECO:0000256" key="10">
    <source>
        <dbReference type="ARBA" id="ARBA00023136"/>
    </source>
</evidence>
<evidence type="ECO:0000313" key="95">
    <source>
        <dbReference type="Proteomes" id="UP000530452"/>
    </source>
</evidence>
<evidence type="ECO:0000313" key="73">
    <source>
        <dbReference type="Proteomes" id="UP000365297"/>
    </source>
</evidence>
<dbReference type="EMBL" id="AAAQQZ010000007">
    <property type="protein sequence ID" value="EAE1339832.1"/>
    <property type="molecule type" value="Genomic_DNA"/>
</dbReference>
<evidence type="ECO:0000313" key="79">
    <source>
        <dbReference type="Proteomes" id="UP000398321"/>
    </source>
</evidence>
<dbReference type="Pfam" id="PF22919">
    <property type="entry name" value="ATP-synt_VA_C"/>
    <property type="match status" value="1"/>
</dbReference>
<evidence type="ECO:0000313" key="51">
    <source>
        <dbReference type="EMBL" id="EDP8512984.1"/>
    </source>
</evidence>
<evidence type="ECO:0000313" key="105">
    <source>
        <dbReference type="Proteomes" id="UP000843775"/>
    </source>
</evidence>
<evidence type="ECO:0000313" key="39">
    <source>
        <dbReference type="EMBL" id="EAH4243095.1"/>
    </source>
</evidence>
<dbReference type="EMBL" id="AABCVX010000002">
    <property type="protein sequence ID" value="EAG6168895.1"/>
    <property type="molecule type" value="Genomic_DNA"/>
</dbReference>
<dbReference type="EMBL" id="AAAIXK010000008">
    <property type="protein sequence ID" value="EAC5551466.1"/>
    <property type="molecule type" value="Genomic_DNA"/>
</dbReference>
<evidence type="ECO:0000256" key="8">
    <source>
        <dbReference type="ARBA" id="ARBA00022967"/>
    </source>
</evidence>
<dbReference type="EMBL" id="AABEKY010000002">
    <property type="protein sequence ID" value="EAG9386861.1"/>
    <property type="molecule type" value="Genomic_DNA"/>
</dbReference>
<dbReference type="Proteomes" id="UP000398321">
    <property type="component" value="Unassembled WGS sequence"/>
</dbReference>
<evidence type="ECO:0000256" key="3">
    <source>
        <dbReference type="ARBA" id="ARBA00022448"/>
    </source>
</evidence>
<dbReference type="EMBL" id="AAHZFN010000010">
    <property type="protein sequence ID" value="ECB9473734.1"/>
    <property type="molecule type" value="Genomic_DNA"/>
</dbReference>
<dbReference type="InterPro" id="IPR036121">
    <property type="entry name" value="ATPase_F1/V1/A1_a/bsu_N_sf"/>
</dbReference>
<comment type="catalytic activity">
    <reaction evidence="13">
        <text>ATP + H2O + 4 H(+)(in) = ADP + phosphate + 5 H(+)(out)</text>
        <dbReference type="Rhea" id="RHEA:57720"/>
        <dbReference type="ChEBI" id="CHEBI:15377"/>
        <dbReference type="ChEBI" id="CHEBI:15378"/>
        <dbReference type="ChEBI" id="CHEBI:30616"/>
        <dbReference type="ChEBI" id="CHEBI:43474"/>
        <dbReference type="ChEBI" id="CHEBI:456216"/>
        <dbReference type="EC" id="7.1.2.2"/>
    </reaction>
</comment>
<dbReference type="EMBL" id="AABBYJ010000009">
    <property type="protein sequence ID" value="EAG4332299.1"/>
    <property type="molecule type" value="Genomic_DNA"/>
</dbReference>
<protein>
    <recommendedName>
        <fullName evidence="13">ATP synthase subunit beta</fullName>
        <ecNumber evidence="13">7.1.2.2</ecNumber>
    </recommendedName>
    <alternativeName>
        <fullName evidence="13">ATP synthase F1 sector subunit beta</fullName>
    </alternativeName>
    <alternativeName>
        <fullName evidence="13">F-ATPase subunit beta</fullName>
    </alternativeName>
</protein>
<dbReference type="EMBL" id="AANCRK010000002">
    <property type="protein sequence ID" value="EDN7714713.1"/>
    <property type="molecule type" value="Genomic_DNA"/>
</dbReference>
<evidence type="ECO:0000313" key="82">
    <source>
        <dbReference type="Proteomes" id="UP000423131"/>
    </source>
</evidence>
<keyword evidence="5 13" id="KW-0547">Nucleotide-binding</keyword>
<dbReference type="Proteomes" id="UP000467347">
    <property type="component" value="Unassembled WGS sequence"/>
</dbReference>
<evidence type="ECO:0000313" key="24">
    <source>
        <dbReference type="EMBL" id="EAE1339832.1"/>
    </source>
</evidence>
<dbReference type="Proteomes" id="UP000528151">
    <property type="component" value="Unassembled WGS sequence"/>
</dbReference>
<accession>A0A0B8QYX5</accession>
<dbReference type="Proteomes" id="UP000548278">
    <property type="component" value="Unassembled WGS sequence"/>
</dbReference>
<evidence type="ECO:0000313" key="29">
    <source>
        <dbReference type="EMBL" id="EAG2514749.1"/>
    </source>
</evidence>
<evidence type="ECO:0000313" key="26">
    <source>
        <dbReference type="EMBL" id="EAG0868476.1"/>
    </source>
</evidence>
<evidence type="ECO:0000256" key="13">
    <source>
        <dbReference type="HAMAP-Rule" id="MF_01347"/>
    </source>
</evidence>
<evidence type="ECO:0000256" key="7">
    <source>
        <dbReference type="ARBA" id="ARBA00022840"/>
    </source>
</evidence>
<dbReference type="InterPro" id="IPR027417">
    <property type="entry name" value="P-loop_NTPase"/>
</dbReference>
<dbReference type="KEGG" id="lmv:Y193_00725"/>
<evidence type="ECO:0000313" key="49">
    <source>
        <dbReference type="EMBL" id="EDN9835960.1"/>
    </source>
</evidence>
<dbReference type="Proteomes" id="UP000364988">
    <property type="component" value="Unassembled WGS sequence"/>
</dbReference>
<keyword evidence="4 13" id="KW-1003">Cell membrane</keyword>
<dbReference type="Proteomes" id="UP000331186">
    <property type="component" value="Unassembled WGS sequence"/>
</dbReference>
<dbReference type="Proteomes" id="UP000489121">
    <property type="component" value="Unassembled WGS sequence"/>
</dbReference>
<dbReference type="EMBL" id="AABDGJ010000001">
    <property type="protein sequence ID" value="EAG6989353.1"/>
    <property type="molecule type" value="Genomic_DNA"/>
</dbReference>
<reference evidence="40 69" key="5">
    <citation type="submission" date="2018-10" db="EMBL/GenBank/DDBJ databases">
        <authorList>
            <consortium name="PulseNet: The National Subtyping Network for Foodborne Disease Surveillance"/>
            <person name="Tarr C.L."/>
            <person name="Trees E."/>
            <person name="Katz L.S."/>
            <person name="Carleton-Romer H.A."/>
            <person name="Stroika S."/>
            <person name="Kucerova Z."/>
            <person name="Roache K.F."/>
            <person name="Sabol A.L."/>
            <person name="Besser J."/>
            <person name="Gerner-Smidt P."/>
        </authorList>
    </citation>
    <scope>NUCLEOTIDE SEQUENCE [LARGE SCALE GENOMIC DNA]</scope>
    <source>
        <strain evidence="15 66">2015L-6227</strain>
        <strain evidence="19 70">PNUSAL000910</strain>
        <strain evidence="26 71">PNUSAL002180</strain>
        <strain evidence="40 69">PNUSAL004402</strain>
        <strain evidence="47 90">PNUSAL005692</strain>
    </source>
</reference>
<dbReference type="Proteomes" id="UP000410967">
    <property type="component" value="Unassembled WGS sequence"/>
</dbReference>
<dbReference type="EMBL" id="AANDSR010000002">
    <property type="protein sequence ID" value="EDN9835960.1"/>
    <property type="molecule type" value="Genomic_DNA"/>
</dbReference>
<reference evidence="103 104" key="3">
    <citation type="journal article" date="2018" name="Genome Biol.">
        <title>SKESA: strategic k-mer extension for scrupulous assemblies.</title>
        <authorList>
            <person name="Souvorov A."/>
            <person name="Agarwala R."/>
            <person name="Lipman D.J."/>
        </authorList>
    </citation>
    <scope>NUCLEOTIDE SEQUENCE [LARGE SCALE GENOMIC DNA]</scope>
    <source>
        <strain evidence="52">09CEB371LM</strain>
        <strain evidence="58">2017-325981-023-01</strain>
        <strain evidence="54 106">CFIAFB20100120</strain>
        <strain evidence="53 103">CFIAFB20130012</strain>
        <strain evidence="56">CFIAFB20170037</strain>
        <strain evidence="55 104">CFIAFB20170045</strain>
        <strain evidence="57 105">DMG1500109</strain>
    </source>
</reference>
<evidence type="ECO:0000313" key="97">
    <source>
        <dbReference type="Proteomes" id="UP000540117"/>
    </source>
</evidence>
<evidence type="ECO:0000313" key="74">
    <source>
        <dbReference type="Proteomes" id="UP000368512"/>
    </source>
</evidence>
<dbReference type="AlphaFoldDB" id="A0A0B8QYX5"/>
<evidence type="ECO:0000313" key="43">
    <source>
        <dbReference type="EMBL" id="ECB9512275.1"/>
    </source>
</evidence>
<dbReference type="Proteomes" id="UP000467536">
    <property type="component" value="Unassembled WGS sequence"/>
</dbReference>
<dbReference type="EMBL" id="QDAY01000006">
    <property type="protein sequence ID" value="KAA9447497.1"/>
    <property type="molecule type" value="Genomic_DNA"/>
</dbReference>
<comment type="caution">
    <text evidence="44">The sequence shown here is derived from an EMBL/GenBank/DDBJ whole genome shotgun (WGS) entry which is preliminary data.</text>
</comment>
<keyword evidence="6 13" id="KW-0375">Hydrogen ion transport</keyword>
<evidence type="ECO:0000259" key="14">
    <source>
        <dbReference type="SMART" id="SM00382"/>
    </source>
</evidence>
<evidence type="ECO:0000313" key="42">
    <source>
        <dbReference type="EMBL" id="ECB9473734.1"/>
    </source>
</evidence>
<evidence type="ECO:0000313" key="30">
    <source>
        <dbReference type="EMBL" id="EAG2997157.1"/>
    </source>
</evidence>
<dbReference type="Proteomes" id="UP000525850">
    <property type="component" value="Unassembled WGS sequence"/>
</dbReference>
<evidence type="ECO:0000313" key="85">
    <source>
        <dbReference type="Proteomes" id="UP000460224"/>
    </source>
</evidence>
<dbReference type="FunFam" id="1.10.1140.10:FF:000006">
    <property type="entry name" value="ATP synthase subunit beta"/>
    <property type="match status" value="1"/>
</dbReference>
<evidence type="ECO:0000313" key="16">
    <source>
        <dbReference type="EMBL" id="EAC5551466.1"/>
    </source>
</evidence>
<dbReference type="Gene3D" id="1.10.1140.10">
    <property type="entry name" value="Bovine Mitochondrial F1-atpase, Atp Synthase Beta Chain, Chain D, domain 3"/>
    <property type="match status" value="1"/>
</dbReference>
<dbReference type="EMBL" id="AABFVG010000003">
    <property type="protein sequence ID" value="EAH2281863.1"/>
    <property type="molecule type" value="Genomic_DNA"/>
</dbReference>
<evidence type="ECO:0000313" key="86">
    <source>
        <dbReference type="Proteomes" id="UP000467347"/>
    </source>
</evidence>
<evidence type="ECO:0000313" key="92">
    <source>
        <dbReference type="Proteomes" id="UP000525850"/>
    </source>
</evidence>
<evidence type="ECO:0000313" key="36">
    <source>
        <dbReference type="EMBL" id="EAG9519683.1"/>
    </source>
</evidence>
<dbReference type="Proteomes" id="UP000522199">
    <property type="component" value="Unassembled WGS sequence"/>
</dbReference>
<reference evidence="53" key="9">
    <citation type="submission" date="2020-01" db="EMBL/GenBank/DDBJ databases">
        <authorList>
            <consortium name="NCBI Pathogen Detection Project"/>
        </authorList>
    </citation>
    <scope>NUCLEOTIDE SEQUENCE</scope>
    <source>
        <strain evidence="52">09CEB371LM</strain>
        <strain evidence="58">2017-325981-023-01</strain>
        <strain evidence="54">CFIAFB20100120</strain>
        <strain evidence="53">CFIAFB20130012</strain>
        <strain evidence="56">CFIAFB20170037</strain>
        <strain evidence="55">CFIAFB20170045</strain>
        <strain evidence="57">DMG1500109</strain>
    </source>
</reference>
<evidence type="ECO:0000313" key="15">
    <source>
        <dbReference type="EMBL" id="EAC4552778.1"/>
    </source>
</evidence>
<evidence type="ECO:0000313" key="37">
    <source>
        <dbReference type="EMBL" id="EAH2281863.1"/>
    </source>
</evidence>
<evidence type="ECO:0000313" key="38">
    <source>
        <dbReference type="EMBL" id="EAH3294060.1"/>
    </source>
</evidence>
<evidence type="ECO:0000313" key="28">
    <source>
        <dbReference type="EMBL" id="EAG2245310.1"/>
    </source>
</evidence>
<evidence type="ECO:0000313" key="68">
    <source>
        <dbReference type="Proteomes" id="UP000345329"/>
    </source>
</evidence>
<dbReference type="PANTHER" id="PTHR15184:SF71">
    <property type="entry name" value="ATP SYNTHASE SUBUNIT BETA, MITOCHONDRIAL"/>
    <property type="match status" value="1"/>
</dbReference>
<evidence type="ECO:0000256" key="2">
    <source>
        <dbReference type="ARBA" id="ARBA00008936"/>
    </source>
</evidence>
<evidence type="ECO:0000313" key="67">
    <source>
        <dbReference type="Proteomes" id="UP000344343"/>
    </source>
</evidence>
<evidence type="ECO:0000313" key="31">
    <source>
        <dbReference type="EMBL" id="EAG4332299.1"/>
    </source>
</evidence>
<evidence type="ECO:0000313" key="100">
    <source>
        <dbReference type="Proteomes" id="UP000548278"/>
    </source>
</evidence>
<dbReference type="InterPro" id="IPR003593">
    <property type="entry name" value="AAA+_ATPase"/>
</dbReference>
<evidence type="ECO:0000313" key="69">
    <source>
        <dbReference type="Proteomes" id="UP000350032"/>
    </source>
</evidence>
<dbReference type="CDD" id="cd18110">
    <property type="entry name" value="ATP-synt_F1_beta_C"/>
    <property type="match status" value="1"/>
</dbReference>
<evidence type="ECO:0000313" key="75">
    <source>
        <dbReference type="Proteomes" id="UP000376505"/>
    </source>
</evidence>
<evidence type="ECO:0000313" key="96">
    <source>
        <dbReference type="Proteomes" id="UP000533021"/>
    </source>
</evidence>
<keyword evidence="10 13" id="KW-0472">Membrane</keyword>
<dbReference type="Proteomes" id="UP000530452">
    <property type="component" value="Unassembled WGS sequence"/>
</dbReference>
<dbReference type="SUPFAM" id="SSF52540">
    <property type="entry name" value="P-loop containing nucleoside triphosphate hydrolases"/>
    <property type="match status" value="1"/>
</dbReference>
<dbReference type="Proteomes" id="UP000350032">
    <property type="component" value="Unassembled WGS sequence"/>
</dbReference>
<evidence type="ECO:0000313" key="22">
    <source>
        <dbReference type="EMBL" id="EAD5773318.1"/>
    </source>
</evidence>
<dbReference type="EMBL" id="AALGDA010000053">
    <property type="protein sequence ID" value="ECY9783828.1"/>
    <property type="molecule type" value="Genomic_DNA"/>
</dbReference>
<dbReference type="Gene3D" id="2.40.10.170">
    <property type="match status" value="1"/>
</dbReference>
<evidence type="ECO:0000313" key="46">
    <source>
        <dbReference type="EMBL" id="ECY6543067.1"/>
    </source>
</evidence>
<dbReference type="EMBL" id="AAIAJJ010000001">
    <property type="protein sequence ID" value="ECC1555608.1"/>
    <property type="molecule type" value="Genomic_DNA"/>
</dbReference>
<gene>
    <name evidence="62" type="primary">atpd_1</name>
    <name evidence="13" type="synonym">atpD</name>
    <name evidence="26" type="ORF">A8L61_14490</name>
    <name evidence="34" type="ORF">AB917_01925</name>
    <name evidence="15" type="ORF">ABZ57_09800</name>
    <name evidence="61" type="ORF">AJL21_02190</name>
    <name evidence="24" type="ORF">ART25_13005</name>
    <name evidence="16" type="ORF">ARY78_13605</name>
    <name evidence="29" type="ORF">B1N52_06215</name>
    <name evidence="28" type="ORF">B1S26_07790</name>
    <name evidence="30" type="ORF">B5K54_07635</name>
    <name evidence="45" type="ORF">BCZ19_15250</name>
    <name evidence="27" type="ORF">BCZ21_05300</name>
    <name evidence="32" type="ORF">CA369_04825</name>
    <name evidence="31" type="ORF">CAV64_13710</name>
    <name evidence="35" type="ORF">CW845_05110</name>
    <name evidence="37" type="ORF">D4920_07255</name>
    <name evidence="36" type="ORF">D4B11_07850</name>
    <name evidence="38" type="ORF">D5N24_06600</name>
    <name evidence="40" type="ORF">D7104_05005</name>
    <name evidence="59" type="ORF">DCK61_14400</name>
    <name evidence="33" type="ORF">DCT16_05750</name>
    <name evidence="18" type="ORF">DQ70_12465</name>
    <name evidence="17" type="ORF">DU018_08230</name>
    <name evidence="62" type="ORF">DYZ80_00888</name>
    <name evidence="25" type="ORF">E1W56_07830</name>
    <name evidence="39" type="ORF">E5F58_13975</name>
    <name evidence="23" type="ORF">EX365_08995</name>
    <name evidence="22" type="ORF">EXZ73_03335</name>
    <name evidence="46" type="ORF">F6436_01875</name>
    <name evidence="47" type="ORF">F6515_12620</name>
    <name evidence="41" type="ORF">FA835_09525</name>
    <name evidence="43" type="ORF">FLQ97_00855</name>
    <name evidence="42" type="ORF">FLR03_08635</name>
    <name evidence="44" type="ORF">FNX40_02175</name>
    <name evidence="50" type="ORF">FV747_01930</name>
    <name evidence="51" type="ORF">G3O21_000378</name>
    <name evidence="52" type="ORF">GHH22_13935</name>
    <name evidence="57" type="ORF">GI949_01895</name>
    <name evidence="49" type="ORF">GJW51_04665</name>
    <name evidence="48" type="ORF">GQG13_06170</name>
    <name evidence="53" type="ORF">GYR60_10705</name>
    <name evidence="54" type="ORF">GYS09_07205</name>
    <name evidence="55" type="ORF">GYX23_01835</name>
    <name evidence="56" type="ORF">GYY14_04710</name>
    <name evidence="58" type="ORF">HQN34_001827</name>
    <name evidence="60" type="ORF">HZJ64_04930</name>
    <name evidence="19" type="ORF">KV70_01870</name>
    <name evidence="20" type="ORF">QD52_06015</name>
    <name evidence="21" type="ORF">UI29_06030</name>
</gene>
<dbReference type="GO" id="GO:0005524">
    <property type="term" value="F:ATP binding"/>
    <property type="evidence" value="ECO:0007669"/>
    <property type="project" value="UniProtKB-UniRule"/>
</dbReference>
<evidence type="ECO:0000313" key="19">
    <source>
        <dbReference type="EMBL" id="EAC9038956.1"/>
    </source>
</evidence>
<dbReference type="Proteomes" id="UP000344343">
    <property type="component" value="Unassembled WGS sequence"/>
</dbReference>
<sequence length="456" mass="50092">MKKNTGTIISISGFVLKIEFNESELPEIGFALEYHTHQGTYLAEVVQHTGINTVSAIAIGEVSGLARGTEVVNLGHPIEVPVGETVQGRMLNVYGKAIDGKPEPAAEVKWPIFRDQPLLRELDTNKEILYTGIKVIDLICPILKGGKTGLFGGAGVGKSVLMQELINNISMLGGNSVFTGVGERVREGIGLYKELEASGVLPQTTVVLGQMNESPGVRMRVALTGLTIAEYLRDEEKKDVLLFIDNVFRFIQAGSEVSSLQGKIPITGGYQSTLSKEVGDFQDRIASTKNGSITSIQCVFLPADDIDDPSAVATFSHLDSTIVLERSIAALGIFPAVNPLQSFSRALNPTFVGERHYQLAAQVKFILQRYMELQEIINVLGMAELSDEDRKLVHRARKIRNFLSQPFYVSEKFTGTEGTFVEIEDLLGSIERILNGDYDERSERDFLFIGSYKDLK</sequence>
<evidence type="ECO:0000313" key="50">
    <source>
        <dbReference type="EMBL" id="EDO0984754.1"/>
    </source>
</evidence>
<evidence type="ECO:0000313" key="64">
    <source>
        <dbReference type="Proteomes" id="UP000331186"/>
    </source>
</evidence>
<dbReference type="EMBL" id="AABAGT010000029">
    <property type="protein sequence ID" value="EAG0868476.1"/>
    <property type="molecule type" value="Genomic_DNA"/>
</dbReference>
<evidence type="ECO:0000313" key="59">
    <source>
        <dbReference type="EMBL" id="KAA9447497.1"/>
    </source>
</evidence>
<dbReference type="Proteomes" id="UP000365297">
    <property type="component" value="Unassembled WGS sequence"/>
</dbReference>
<evidence type="ECO:0000256" key="5">
    <source>
        <dbReference type="ARBA" id="ARBA00022741"/>
    </source>
</evidence>
<evidence type="ECO:0000313" key="107">
    <source>
        <dbReference type="Proteomes" id="UP000852906"/>
    </source>
</evidence>
<dbReference type="EMBL" id="AALAQH010000014">
    <property type="protein sequence ID" value="ECX6926008.1"/>
    <property type="molecule type" value="Genomic_DNA"/>
</dbReference>
<evidence type="ECO:0000313" key="93">
    <source>
        <dbReference type="Proteomes" id="UP000527632"/>
    </source>
</evidence>
<evidence type="ECO:0000313" key="94">
    <source>
        <dbReference type="Proteomes" id="UP000528151"/>
    </source>
</evidence>
<dbReference type="SUPFAM" id="SSF47917">
    <property type="entry name" value="C-terminal domain of alpha and beta subunits of F1 ATP synthase"/>
    <property type="match status" value="1"/>
</dbReference>
<reference evidence="60 98" key="10">
    <citation type="submission" date="2020-06" db="EMBL/GenBank/DDBJ databases">
        <title>Two Listeria outbreaks in Switzerland in 2018 and 2020.</title>
        <authorList>
            <person name="Stevens M.J.A."/>
            <person name="Bloemberg G."/>
            <person name="Nusch-Inderbinnen M."/>
            <person name="Stephan R."/>
        </authorList>
    </citation>
    <scope>NUCLEOTIDE SEQUENCE [LARGE SCALE GENOMIC DNA]</scope>
    <source>
        <strain evidence="60 98">N18-0707</strain>
    </source>
</reference>
<evidence type="ECO:0000313" key="18">
    <source>
        <dbReference type="EMBL" id="EAC7481496.1"/>
    </source>
</evidence>
<dbReference type="Proteomes" id="UP000840197">
    <property type="component" value="Unassembled WGS sequence"/>
</dbReference>
<keyword evidence="11 13" id="KW-0139">CF(1)</keyword>
<reference evidence="61 107" key="1">
    <citation type="submission" date="2016-09" db="EMBL/GenBank/DDBJ databases">
        <title>100K Listeria isolates.</title>
        <authorList>
            <person name="Chen P."/>
            <person name="Weimer B.C."/>
            <person name="Kong N."/>
            <person name="Huang B."/>
        </authorList>
    </citation>
    <scope>NUCLEOTIDE SEQUENCE [LARGE SCALE GENOMIC DNA]</scope>
    <source>
        <strain evidence="61 107">BCW_2383</strain>
    </source>
</reference>
<dbReference type="HAMAP" id="MF_01347">
    <property type="entry name" value="ATP_synth_beta_bact"/>
    <property type="match status" value="1"/>
</dbReference>
<evidence type="ECO:0000313" key="63">
    <source>
        <dbReference type="Proteomes" id="UP000272537"/>
    </source>
</evidence>
<evidence type="ECO:0000313" key="80">
    <source>
        <dbReference type="Proteomes" id="UP000403352"/>
    </source>
</evidence>
<reference evidence="77 79" key="8">
    <citation type="submission" date="2019-07" db="EMBL/GenBank/DDBJ databases">
        <authorList>
            <consortium name="GenomeTrakr: Next Generation Sequencing Network for Food Pathogen Tracability"/>
        </authorList>
    </citation>
    <scope>NUCLEOTIDE SEQUENCE [LARGE SCALE GENOMIC DNA]</scope>
    <source>
        <strain evidence="30 101">10B02965A-1</strain>
        <strain evidence="18 74">CFSAN008042</strain>
        <strain evidence="32 94">CFSAN063727</strain>
        <strain evidence="48 84">CFSAN102901</strain>
        <strain evidence="24 76">FDA00006494</strain>
        <strain evidence="16 73">FDA00007096</strain>
        <strain evidence="20 80">FDA00008584</strain>
        <strain evidence="28">FDA00011243</strain>
        <strain evidence="17 64">FDA00013332</strain>
        <strain evidence="23 67">FDA00013853</strain>
        <strain evidence="42 82">FDA00014336</strain>
        <strain evidence="44 77">FDA00014370</strain>
        <strain evidence="43 79">FDA00014392</strain>
        <strain evidence="51">FDA00015054</strain>
        <strain evidence="31 97">FDA1005580-S054-001</strain>
        <strain evidence="88">FDA1090798-S029-001</strain>
        <strain evidence="89">FDA956581-098-004</strain>
        <strain evidence="29 92">FDA960927-006-004</strain>
        <strain evidence="33 102">FLAG-38921</strain>
        <strain evidence="45 83">FLAG-51482A</strain>
        <strain evidence="27 65">FLAG-54356</strain>
        <strain evidence="22 75">FSIS31901579</strain>
        <strain evidence="39 93">LS1344</strain>
        <strain evidence="49 86">OSF101448</strain>
        <strain evidence="21 68">VA-WGS-00405</strain>
    </source>
</reference>
<evidence type="ECO:0000313" key="44">
    <source>
        <dbReference type="EMBL" id="ECC1555608.1"/>
    </source>
</evidence>
<dbReference type="Proteomes" id="UP000427828">
    <property type="component" value="Unassembled WGS sequence"/>
</dbReference>
<evidence type="ECO:0000313" key="76">
    <source>
        <dbReference type="Proteomes" id="UP000379076"/>
    </source>
</evidence>
<evidence type="ECO:0000256" key="12">
    <source>
        <dbReference type="ARBA" id="ARBA00023310"/>
    </source>
</evidence>
<keyword evidence="9 13" id="KW-0406">Ion transport</keyword>
<dbReference type="EMBL" id="DABJAN010000003">
    <property type="protein sequence ID" value="HAJ9593621.1"/>
    <property type="molecule type" value="Genomic_DNA"/>
</dbReference>
<dbReference type="SMART" id="SM00382">
    <property type="entry name" value="AAA"/>
    <property type="match status" value="1"/>
</dbReference>